<proteinExistence type="predicted"/>
<evidence type="ECO:0000259" key="3">
    <source>
        <dbReference type="PROSITE" id="PS50114"/>
    </source>
</evidence>
<dbReference type="SMART" id="SM00401">
    <property type="entry name" value="ZnF_GATA"/>
    <property type="match status" value="1"/>
</dbReference>
<protein>
    <recommendedName>
        <fullName evidence="3">GATA-type domain-containing protein</fullName>
    </recommendedName>
</protein>
<dbReference type="CDD" id="cd00202">
    <property type="entry name" value="ZnF_GATA"/>
    <property type="match status" value="1"/>
</dbReference>
<keyword evidence="1" id="KW-0863">Zinc-finger</keyword>
<dbReference type="GO" id="GO:0043565">
    <property type="term" value="F:sequence-specific DNA binding"/>
    <property type="evidence" value="ECO:0007669"/>
    <property type="project" value="InterPro"/>
</dbReference>
<feature type="compositionally biased region" description="Low complexity" evidence="2">
    <location>
        <begin position="126"/>
        <end position="147"/>
    </location>
</feature>
<feature type="region of interest" description="Disordered" evidence="2">
    <location>
        <begin position="297"/>
        <end position="362"/>
    </location>
</feature>
<dbReference type="Proteomes" id="UP000054196">
    <property type="component" value="Unassembled WGS sequence"/>
</dbReference>
<sequence>MFVLSLDETLSISSLLRTVHSDSPVVQRVQSRMDAFLFNAVVGGNPVSLANATDDTTNPPSWLAGSTSARGMVAAAAESYSTWHSPIPKAAVKIEPEDWVWPSHSYDTQQPTERVTTTRSGPPEAPTEASSTESCSSSTGTSSEDASVPTFDFEPYHRVLYPAPNGLPASDDDADGSSPSAPAEPELARPWNRWPASPNDARAHDYQPAARPGRGSHGQVERVCFNCDARSSAAWRRSSLTPGKSLCNKCGLYERTHMKPRPHEAITRRDRDRERIRHRLSASPSTPYDLPHAAQTVPSQMRTELLPPAPGGMRARTRRESDAAEREVETDGEARRPRATVRGAARVPPMHENVKEPASATR</sequence>
<evidence type="ECO:0000256" key="2">
    <source>
        <dbReference type="SAM" id="MobiDB-lite"/>
    </source>
</evidence>
<evidence type="ECO:0000256" key="1">
    <source>
        <dbReference type="PROSITE-ProRule" id="PRU00094"/>
    </source>
</evidence>
<evidence type="ECO:0000313" key="4">
    <source>
        <dbReference type="EMBL" id="EIN04295.1"/>
    </source>
</evidence>
<organism evidence="4 5">
    <name type="scientific">Punctularia strigosozonata (strain HHB-11173)</name>
    <name type="common">White-rot fungus</name>
    <dbReference type="NCBI Taxonomy" id="741275"/>
    <lineage>
        <taxon>Eukaryota</taxon>
        <taxon>Fungi</taxon>
        <taxon>Dikarya</taxon>
        <taxon>Basidiomycota</taxon>
        <taxon>Agaricomycotina</taxon>
        <taxon>Agaricomycetes</taxon>
        <taxon>Corticiales</taxon>
        <taxon>Punctulariaceae</taxon>
        <taxon>Punctularia</taxon>
    </lineage>
</organism>
<feature type="compositionally biased region" description="Low complexity" evidence="2">
    <location>
        <begin position="176"/>
        <end position="185"/>
    </location>
</feature>
<dbReference type="InterPro" id="IPR013088">
    <property type="entry name" value="Znf_NHR/GATA"/>
</dbReference>
<dbReference type="GeneID" id="18877599"/>
<reference evidence="5" key="1">
    <citation type="journal article" date="2012" name="Science">
        <title>The Paleozoic origin of enzymatic lignin decomposition reconstructed from 31 fungal genomes.</title>
        <authorList>
            <person name="Floudas D."/>
            <person name="Binder M."/>
            <person name="Riley R."/>
            <person name="Barry K."/>
            <person name="Blanchette R.A."/>
            <person name="Henrissat B."/>
            <person name="Martinez A.T."/>
            <person name="Otillar R."/>
            <person name="Spatafora J.W."/>
            <person name="Yadav J.S."/>
            <person name="Aerts A."/>
            <person name="Benoit I."/>
            <person name="Boyd A."/>
            <person name="Carlson A."/>
            <person name="Copeland A."/>
            <person name="Coutinho P.M."/>
            <person name="de Vries R.P."/>
            <person name="Ferreira P."/>
            <person name="Findley K."/>
            <person name="Foster B."/>
            <person name="Gaskell J."/>
            <person name="Glotzer D."/>
            <person name="Gorecki P."/>
            <person name="Heitman J."/>
            <person name="Hesse C."/>
            <person name="Hori C."/>
            <person name="Igarashi K."/>
            <person name="Jurgens J.A."/>
            <person name="Kallen N."/>
            <person name="Kersten P."/>
            <person name="Kohler A."/>
            <person name="Kuees U."/>
            <person name="Kumar T.K.A."/>
            <person name="Kuo A."/>
            <person name="LaButti K."/>
            <person name="Larrondo L.F."/>
            <person name="Lindquist E."/>
            <person name="Ling A."/>
            <person name="Lombard V."/>
            <person name="Lucas S."/>
            <person name="Lundell T."/>
            <person name="Martin R."/>
            <person name="McLaughlin D.J."/>
            <person name="Morgenstern I."/>
            <person name="Morin E."/>
            <person name="Murat C."/>
            <person name="Nagy L.G."/>
            <person name="Nolan M."/>
            <person name="Ohm R.A."/>
            <person name="Patyshakuliyeva A."/>
            <person name="Rokas A."/>
            <person name="Ruiz-Duenas F.J."/>
            <person name="Sabat G."/>
            <person name="Salamov A."/>
            <person name="Samejima M."/>
            <person name="Schmutz J."/>
            <person name="Slot J.C."/>
            <person name="St John F."/>
            <person name="Stenlid J."/>
            <person name="Sun H."/>
            <person name="Sun S."/>
            <person name="Syed K."/>
            <person name="Tsang A."/>
            <person name="Wiebenga A."/>
            <person name="Young D."/>
            <person name="Pisabarro A."/>
            <person name="Eastwood D.C."/>
            <person name="Martin F."/>
            <person name="Cullen D."/>
            <person name="Grigoriev I.V."/>
            <person name="Hibbett D.S."/>
        </authorList>
    </citation>
    <scope>NUCLEOTIDE SEQUENCE [LARGE SCALE GENOMIC DNA]</scope>
    <source>
        <strain evidence="5">HHB-11173 SS5</strain>
    </source>
</reference>
<feature type="region of interest" description="Disordered" evidence="2">
    <location>
        <begin position="162"/>
        <end position="218"/>
    </location>
</feature>
<dbReference type="InterPro" id="IPR000679">
    <property type="entry name" value="Znf_GATA"/>
</dbReference>
<evidence type="ECO:0000313" key="5">
    <source>
        <dbReference type="Proteomes" id="UP000054196"/>
    </source>
</evidence>
<dbReference type="OMA" id="LYERTHM"/>
<dbReference type="KEGG" id="psq:PUNSTDRAFT_122882"/>
<dbReference type="SUPFAM" id="SSF57716">
    <property type="entry name" value="Glucocorticoid receptor-like (DNA-binding domain)"/>
    <property type="match status" value="1"/>
</dbReference>
<keyword evidence="5" id="KW-1185">Reference proteome</keyword>
<keyword evidence="1" id="KW-0479">Metal-binding</keyword>
<feature type="domain" description="GATA-type" evidence="3">
    <location>
        <begin position="222"/>
        <end position="275"/>
    </location>
</feature>
<feature type="region of interest" description="Disordered" evidence="2">
    <location>
        <begin position="103"/>
        <end position="149"/>
    </location>
</feature>
<feature type="compositionally biased region" description="Polar residues" evidence="2">
    <location>
        <begin position="105"/>
        <end position="120"/>
    </location>
</feature>
<dbReference type="EMBL" id="JH687555">
    <property type="protein sequence ID" value="EIN04295.1"/>
    <property type="molecule type" value="Genomic_DNA"/>
</dbReference>
<dbReference type="PROSITE" id="PS50114">
    <property type="entry name" value="GATA_ZN_FINGER_2"/>
    <property type="match status" value="1"/>
</dbReference>
<dbReference type="Pfam" id="PF00320">
    <property type="entry name" value="GATA"/>
    <property type="match status" value="1"/>
</dbReference>
<dbReference type="HOGENOM" id="CLU_765335_0_0_1"/>
<name>R7S1N7_PUNST</name>
<dbReference type="GO" id="GO:0008270">
    <property type="term" value="F:zinc ion binding"/>
    <property type="evidence" value="ECO:0007669"/>
    <property type="project" value="UniProtKB-KW"/>
</dbReference>
<dbReference type="OrthoDB" id="515401at2759"/>
<accession>R7S1N7</accession>
<dbReference type="RefSeq" id="XP_007388438.1">
    <property type="nucleotide sequence ID" value="XM_007388376.1"/>
</dbReference>
<gene>
    <name evidence="4" type="ORF">PUNSTDRAFT_122882</name>
</gene>
<keyword evidence="1" id="KW-0862">Zinc</keyword>
<dbReference type="AlphaFoldDB" id="R7S1N7"/>
<dbReference type="Gene3D" id="3.30.50.10">
    <property type="entry name" value="Erythroid Transcription Factor GATA-1, subunit A"/>
    <property type="match status" value="1"/>
</dbReference>
<dbReference type="GO" id="GO:0006355">
    <property type="term" value="P:regulation of DNA-templated transcription"/>
    <property type="evidence" value="ECO:0007669"/>
    <property type="project" value="InterPro"/>
</dbReference>
<feature type="compositionally biased region" description="Basic and acidic residues" evidence="2">
    <location>
        <begin position="318"/>
        <end position="336"/>
    </location>
</feature>